<reference evidence="7 8" key="1">
    <citation type="journal article" date="2019" name="Int. J. Syst. Evol. Microbiol.">
        <title>The Global Catalogue of Microorganisms (GCM) 10K type strain sequencing project: providing services to taxonomists for standard genome sequencing and annotation.</title>
        <authorList>
            <consortium name="The Broad Institute Genomics Platform"/>
            <consortium name="The Broad Institute Genome Sequencing Center for Infectious Disease"/>
            <person name="Wu L."/>
            <person name="Ma J."/>
        </authorList>
    </citation>
    <scope>NUCLEOTIDE SEQUENCE [LARGE SCALE GENOMIC DNA]</scope>
    <source>
        <strain evidence="7 8">JCM 15395</strain>
    </source>
</reference>
<evidence type="ECO:0000313" key="7">
    <source>
        <dbReference type="EMBL" id="GAA0598053.1"/>
    </source>
</evidence>
<keyword evidence="3 6" id="KW-0812">Transmembrane</keyword>
<name>A0ABN1FV34_9BACI</name>
<keyword evidence="4 6" id="KW-1133">Transmembrane helix</keyword>
<keyword evidence="8" id="KW-1185">Reference proteome</keyword>
<dbReference type="Proteomes" id="UP001500866">
    <property type="component" value="Unassembled WGS sequence"/>
</dbReference>
<comment type="caution">
    <text evidence="7">The sequence shown here is derived from an EMBL/GenBank/DDBJ whole genome shotgun (WGS) entry which is preliminary data.</text>
</comment>
<feature type="transmembrane region" description="Helical" evidence="6">
    <location>
        <begin position="203"/>
        <end position="226"/>
    </location>
</feature>
<dbReference type="PANTHER" id="PTHR30213:SF0">
    <property type="entry name" value="UPF0761 MEMBRANE PROTEIN YIHY"/>
    <property type="match status" value="1"/>
</dbReference>
<feature type="transmembrane region" description="Helical" evidence="6">
    <location>
        <begin position="238"/>
        <end position="266"/>
    </location>
</feature>
<feature type="transmembrane region" description="Helical" evidence="6">
    <location>
        <begin position="127"/>
        <end position="153"/>
    </location>
</feature>
<gene>
    <name evidence="7" type="ORF">GCM10009001_12720</name>
</gene>
<keyword evidence="5 6" id="KW-0472">Membrane</keyword>
<dbReference type="PIRSF" id="PIRSF035875">
    <property type="entry name" value="RNase_BN"/>
    <property type="match status" value="1"/>
</dbReference>
<feature type="transmembrane region" description="Helical" evidence="6">
    <location>
        <begin position="173"/>
        <end position="191"/>
    </location>
</feature>
<evidence type="ECO:0000256" key="4">
    <source>
        <dbReference type="ARBA" id="ARBA00022989"/>
    </source>
</evidence>
<dbReference type="Pfam" id="PF03631">
    <property type="entry name" value="Virul_fac_BrkB"/>
    <property type="match status" value="1"/>
</dbReference>
<evidence type="ECO:0000256" key="2">
    <source>
        <dbReference type="ARBA" id="ARBA00022475"/>
    </source>
</evidence>
<evidence type="ECO:0000256" key="3">
    <source>
        <dbReference type="ARBA" id="ARBA00022692"/>
    </source>
</evidence>
<keyword evidence="2" id="KW-1003">Cell membrane</keyword>
<dbReference type="RefSeq" id="WP_343811357.1">
    <property type="nucleotide sequence ID" value="NZ_BAAADS010000009.1"/>
</dbReference>
<proteinExistence type="predicted"/>
<evidence type="ECO:0000256" key="1">
    <source>
        <dbReference type="ARBA" id="ARBA00004651"/>
    </source>
</evidence>
<accession>A0ABN1FV34</accession>
<organism evidence="7 8">
    <name type="scientific">Virgibacillus siamensis</name>
    <dbReference type="NCBI Taxonomy" id="480071"/>
    <lineage>
        <taxon>Bacteria</taxon>
        <taxon>Bacillati</taxon>
        <taxon>Bacillota</taxon>
        <taxon>Bacilli</taxon>
        <taxon>Bacillales</taxon>
        <taxon>Bacillaceae</taxon>
        <taxon>Virgibacillus</taxon>
    </lineage>
</organism>
<feature type="transmembrane region" description="Helical" evidence="6">
    <location>
        <begin position="27"/>
        <end position="49"/>
    </location>
</feature>
<dbReference type="NCBIfam" id="TIGR00765">
    <property type="entry name" value="yihY_not_rbn"/>
    <property type="match status" value="1"/>
</dbReference>
<evidence type="ECO:0000256" key="5">
    <source>
        <dbReference type="ARBA" id="ARBA00023136"/>
    </source>
</evidence>
<protein>
    <submittedName>
        <fullName evidence="7">YihY family inner membrane protein</fullName>
    </submittedName>
</protein>
<dbReference type="InterPro" id="IPR017039">
    <property type="entry name" value="Virul_fac_BrkB"/>
</dbReference>
<sequence length="274" mass="30625">MEQAKAFGKQLFEKITEHDVFGTAAQLAYFFLLSLFPFLLFLMTLVAYIPMDDQVIMEAIATYAPGGIADMINENVSELVDNRNGSLLSIGLIGTLWSASNAIKAIMKGFNEAYEVEEDRSFIVARLIAVILTLAMFFVICMAFLLPVFGKIIGEFLFTFVGLSEGFLSVWETLRWVISSVTFFIVLLALYKLAPNRKVYFKYAVWGALFATVSWQLVSLAFSYYVNSMGNYAATYGSLGTVIVLMIWFYLTGIIILIGGVINAVLRKNNIEQN</sequence>
<evidence type="ECO:0000256" key="6">
    <source>
        <dbReference type="SAM" id="Phobius"/>
    </source>
</evidence>
<evidence type="ECO:0000313" key="8">
    <source>
        <dbReference type="Proteomes" id="UP001500866"/>
    </source>
</evidence>
<comment type="subcellular location">
    <subcellularLocation>
        <location evidence="1">Cell membrane</location>
        <topology evidence="1">Multi-pass membrane protein</topology>
    </subcellularLocation>
</comment>
<dbReference type="EMBL" id="BAAADS010000009">
    <property type="protein sequence ID" value="GAA0598053.1"/>
    <property type="molecule type" value="Genomic_DNA"/>
</dbReference>
<dbReference type="PANTHER" id="PTHR30213">
    <property type="entry name" value="INNER MEMBRANE PROTEIN YHJD"/>
    <property type="match status" value="1"/>
</dbReference>